<reference evidence="4" key="1">
    <citation type="journal article" date="2019" name="Int. J. Syst. Evol. Microbiol.">
        <title>The Global Catalogue of Microorganisms (GCM) 10K type strain sequencing project: providing services to taxonomists for standard genome sequencing and annotation.</title>
        <authorList>
            <consortium name="The Broad Institute Genomics Platform"/>
            <consortium name="The Broad Institute Genome Sequencing Center for Infectious Disease"/>
            <person name="Wu L."/>
            <person name="Ma J."/>
        </authorList>
    </citation>
    <scope>NUCLEOTIDE SEQUENCE [LARGE SCALE GENOMIC DNA]</scope>
    <source>
        <strain evidence="4">JCM 10425</strain>
    </source>
</reference>
<dbReference type="Proteomes" id="UP001500967">
    <property type="component" value="Unassembled WGS sequence"/>
</dbReference>
<feature type="region of interest" description="Disordered" evidence="1">
    <location>
        <begin position="44"/>
        <end position="105"/>
    </location>
</feature>
<evidence type="ECO:0000256" key="1">
    <source>
        <dbReference type="SAM" id="MobiDB-lite"/>
    </source>
</evidence>
<feature type="compositionally biased region" description="Low complexity" evidence="1">
    <location>
        <begin position="63"/>
        <end position="74"/>
    </location>
</feature>
<keyword evidence="4" id="KW-1185">Reference proteome</keyword>
<dbReference type="EMBL" id="BAAAGX010000031">
    <property type="protein sequence ID" value="GAA0271355.1"/>
    <property type="molecule type" value="Genomic_DNA"/>
</dbReference>
<protein>
    <submittedName>
        <fullName evidence="3">Uncharacterized protein</fullName>
    </submittedName>
</protein>
<name>A0ABP3ENG8_9ACTN</name>
<sequence>MWGEWRLGVGKSTGGGIMLVAVVLAVGLTFTGWQIGQMRADGGPVQVAERGPLPQDPTAWPTSSGGSNEQSQQGAIAPGPPPESVEATGSPTASPSPVPVPTGRWAGTASVTISGSDAGCRASTKTFRMPAVLRIEAPLRGDGNAIRITFASDNPAAEGSFRIASSVPSTGLGATRWWVLSGNGAGGFVGRLFRPAEGPIEDAGEIDNLLFATRSLDQQCGAMLSAPLSFPLGSGSSLQLTGRGAQRGVLVTGRTSDTTRSYQIAWAST</sequence>
<evidence type="ECO:0000313" key="3">
    <source>
        <dbReference type="EMBL" id="GAA0271355.1"/>
    </source>
</evidence>
<keyword evidence="2" id="KW-0812">Transmembrane</keyword>
<evidence type="ECO:0000256" key="2">
    <source>
        <dbReference type="SAM" id="Phobius"/>
    </source>
</evidence>
<accession>A0ABP3ENG8</accession>
<gene>
    <name evidence="3" type="ORF">GCM10009539_68300</name>
</gene>
<evidence type="ECO:0000313" key="4">
    <source>
        <dbReference type="Proteomes" id="UP001500967"/>
    </source>
</evidence>
<feature type="transmembrane region" description="Helical" evidence="2">
    <location>
        <begin position="12"/>
        <end position="33"/>
    </location>
</feature>
<comment type="caution">
    <text evidence="3">The sequence shown here is derived from an EMBL/GenBank/DDBJ whole genome shotgun (WGS) entry which is preliminary data.</text>
</comment>
<dbReference type="RefSeq" id="WP_344653081.1">
    <property type="nucleotide sequence ID" value="NZ_BAAAGX010000031.1"/>
</dbReference>
<organism evidence="3 4">
    <name type="scientific">Cryptosporangium japonicum</name>
    <dbReference type="NCBI Taxonomy" id="80872"/>
    <lineage>
        <taxon>Bacteria</taxon>
        <taxon>Bacillati</taxon>
        <taxon>Actinomycetota</taxon>
        <taxon>Actinomycetes</taxon>
        <taxon>Cryptosporangiales</taxon>
        <taxon>Cryptosporangiaceae</taxon>
        <taxon>Cryptosporangium</taxon>
    </lineage>
</organism>
<proteinExistence type="predicted"/>
<keyword evidence="2" id="KW-1133">Transmembrane helix</keyword>
<keyword evidence="2" id="KW-0472">Membrane</keyword>